<accession>A0A7J0EAT2</accession>
<evidence type="ECO:0000313" key="2">
    <source>
        <dbReference type="EMBL" id="GFY83604.1"/>
    </source>
</evidence>
<evidence type="ECO:0000256" key="1">
    <source>
        <dbReference type="SAM" id="MobiDB-lite"/>
    </source>
</evidence>
<feature type="compositionally biased region" description="Basic and acidic residues" evidence="1">
    <location>
        <begin position="58"/>
        <end position="75"/>
    </location>
</feature>
<name>A0A7J0EAT2_9ERIC</name>
<dbReference type="AlphaFoldDB" id="A0A7J0EAT2"/>
<feature type="region of interest" description="Disordered" evidence="1">
    <location>
        <begin position="1"/>
        <end position="93"/>
    </location>
</feature>
<protein>
    <submittedName>
        <fullName evidence="2">Uncharacterized protein</fullName>
    </submittedName>
</protein>
<sequence length="153" mass="16787">MESDTILAPNQTMESSEIPSSSLDQHSFHTKLDLPNPKTSADPNLISLNPPNPLSHHGRAESHPQESCGRVDHQTRGRTNAQNHGRLDGGRDYNELSTMASKRSRSPLSQRASVVYFADDPAAAESKSSDPMGCLSSVTSFSKYFSMKMIVRK</sequence>
<proteinExistence type="predicted"/>
<evidence type="ECO:0000313" key="3">
    <source>
        <dbReference type="Proteomes" id="UP000585474"/>
    </source>
</evidence>
<keyword evidence="3" id="KW-1185">Reference proteome</keyword>
<dbReference type="Proteomes" id="UP000585474">
    <property type="component" value="Unassembled WGS sequence"/>
</dbReference>
<organism evidence="2 3">
    <name type="scientific">Actinidia rufa</name>
    <dbReference type="NCBI Taxonomy" id="165716"/>
    <lineage>
        <taxon>Eukaryota</taxon>
        <taxon>Viridiplantae</taxon>
        <taxon>Streptophyta</taxon>
        <taxon>Embryophyta</taxon>
        <taxon>Tracheophyta</taxon>
        <taxon>Spermatophyta</taxon>
        <taxon>Magnoliopsida</taxon>
        <taxon>eudicotyledons</taxon>
        <taxon>Gunneridae</taxon>
        <taxon>Pentapetalae</taxon>
        <taxon>asterids</taxon>
        <taxon>Ericales</taxon>
        <taxon>Actinidiaceae</taxon>
        <taxon>Actinidia</taxon>
    </lineage>
</organism>
<dbReference type="EMBL" id="BJWL01000003">
    <property type="protein sequence ID" value="GFY83604.1"/>
    <property type="molecule type" value="Genomic_DNA"/>
</dbReference>
<gene>
    <name evidence="2" type="ORF">Acr_03g0003780</name>
</gene>
<reference evidence="2 3" key="1">
    <citation type="submission" date="2019-07" db="EMBL/GenBank/DDBJ databases">
        <title>De Novo Assembly of kiwifruit Actinidia rufa.</title>
        <authorList>
            <person name="Sugita-Konishi S."/>
            <person name="Sato K."/>
            <person name="Mori E."/>
            <person name="Abe Y."/>
            <person name="Kisaki G."/>
            <person name="Hamano K."/>
            <person name="Suezawa K."/>
            <person name="Otani M."/>
            <person name="Fukuda T."/>
            <person name="Manabe T."/>
            <person name="Gomi K."/>
            <person name="Tabuchi M."/>
            <person name="Akimitsu K."/>
            <person name="Kataoka I."/>
        </authorList>
    </citation>
    <scope>NUCLEOTIDE SEQUENCE [LARGE SCALE GENOMIC DNA]</scope>
    <source>
        <strain evidence="3">cv. Fuchu</strain>
    </source>
</reference>
<comment type="caution">
    <text evidence="2">The sequence shown here is derived from an EMBL/GenBank/DDBJ whole genome shotgun (WGS) entry which is preliminary data.</text>
</comment>
<feature type="compositionally biased region" description="Polar residues" evidence="1">
    <location>
        <begin position="8"/>
        <end position="25"/>
    </location>
</feature>